<reference evidence="2" key="2">
    <citation type="submission" date="2023-01" db="EMBL/GenBank/DDBJ databases">
        <authorList>
            <person name="Sun Q."/>
            <person name="Evtushenko L."/>
        </authorList>
    </citation>
    <scope>NUCLEOTIDE SEQUENCE</scope>
    <source>
        <strain evidence="2">VKM B-2222</strain>
    </source>
</reference>
<organism evidence="2 3">
    <name type="scientific">Paracoccus kondratievae</name>
    <dbReference type="NCBI Taxonomy" id="135740"/>
    <lineage>
        <taxon>Bacteria</taxon>
        <taxon>Pseudomonadati</taxon>
        <taxon>Pseudomonadota</taxon>
        <taxon>Alphaproteobacteria</taxon>
        <taxon>Rhodobacterales</taxon>
        <taxon>Paracoccaceae</taxon>
        <taxon>Paracoccus</taxon>
    </lineage>
</organism>
<dbReference type="AlphaFoldDB" id="A0AAD3NYK2"/>
<comment type="caution">
    <text evidence="2">The sequence shown here is derived from an EMBL/GenBank/DDBJ whole genome shotgun (WGS) entry which is preliminary data.</text>
</comment>
<dbReference type="GO" id="GO:0016757">
    <property type="term" value="F:glycosyltransferase activity"/>
    <property type="evidence" value="ECO:0007669"/>
    <property type="project" value="InterPro"/>
</dbReference>
<dbReference type="Pfam" id="PF04577">
    <property type="entry name" value="Glyco_transf_61"/>
    <property type="match status" value="1"/>
</dbReference>
<gene>
    <name evidence="2" type="ORF">GCM10017635_17730</name>
</gene>
<evidence type="ECO:0000313" key="2">
    <source>
        <dbReference type="EMBL" id="GLK64302.1"/>
    </source>
</evidence>
<evidence type="ECO:0000259" key="1">
    <source>
        <dbReference type="Pfam" id="PF04577"/>
    </source>
</evidence>
<sequence>MPSLRPIHNRLRRLAGLDLAEFFDTAIERWEICPAEDVEILPGIWLPDQIDHIAQTEFGGLPDILAQMQGNPAEHTAPTMAYRFRDVDFVDGVLYARGAERHLRQRRRSGMIYPKPRENLGGALYESWIGNRWFGNWLLNDCLAYRLAEAAGNPVTSAPARGGHTARYEELLGMSPRRIGDVHFDELILFDDLKNNSNRRARAQENRARLLNGRKLTPLPGVFIFRGASGDARILENEAEIAERFETEYGFRTLYIDRHSAEDMAEACGAAQMVVGVEGSQLAHGVIAMAPRGTLLTLQPADRVTTSLKLLTDCWQQHYAMVVGSGTASGYRIGWDQIQRTMDLIEDKRSKNSS</sequence>
<protein>
    <recommendedName>
        <fullName evidence="1">Glycosyltransferase 61 catalytic domain-containing protein</fullName>
    </recommendedName>
</protein>
<reference evidence="2" key="1">
    <citation type="journal article" date="2014" name="Int. J. Syst. Evol. Microbiol.">
        <title>Complete genome sequence of Corynebacterium casei LMG S-19264T (=DSM 44701T), isolated from a smear-ripened cheese.</title>
        <authorList>
            <consortium name="US DOE Joint Genome Institute (JGI-PGF)"/>
            <person name="Walter F."/>
            <person name="Albersmeier A."/>
            <person name="Kalinowski J."/>
            <person name="Ruckert C."/>
        </authorList>
    </citation>
    <scope>NUCLEOTIDE SEQUENCE</scope>
    <source>
        <strain evidence="2">VKM B-2222</strain>
    </source>
</reference>
<accession>A0AAD3NYK2</accession>
<keyword evidence="3" id="KW-1185">Reference proteome</keyword>
<proteinExistence type="predicted"/>
<dbReference type="Proteomes" id="UP001143349">
    <property type="component" value="Unassembled WGS sequence"/>
</dbReference>
<feature type="domain" description="Glycosyltransferase 61 catalytic" evidence="1">
    <location>
        <begin position="134"/>
        <end position="291"/>
    </location>
</feature>
<dbReference type="EMBL" id="BSFH01000026">
    <property type="protein sequence ID" value="GLK64302.1"/>
    <property type="molecule type" value="Genomic_DNA"/>
</dbReference>
<dbReference type="InterPro" id="IPR049625">
    <property type="entry name" value="Glyco_transf_61_cat"/>
</dbReference>
<dbReference type="RefSeq" id="WP_271179638.1">
    <property type="nucleotide sequence ID" value="NZ_BSFH01000026.1"/>
</dbReference>
<evidence type="ECO:0000313" key="3">
    <source>
        <dbReference type="Proteomes" id="UP001143349"/>
    </source>
</evidence>
<name>A0AAD3NYK2_9RHOB</name>